<comment type="caution">
    <text evidence="2">The sequence shown here is derived from an EMBL/GenBank/DDBJ whole genome shotgun (WGS) entry which is preliminary data.</text>
</comment>
<name>A0A8J2WY41_9STRA</name>
<dbReference type="SUPFAM" id="SSF51182">
    <property type="entry name" value="RmlC-like cupins"/>
    <property type="match status" value="1"/>
</dbReference>
<organism evidence="2 3">
    <name type="scientific">Pelagomonas calceolata</name>
    <dbReference type="NCBI Taxonomy" id="35677"/>
    <lineage>
        <taxon>Eukaryota</taxon>
        <taxon>Sar</taxon>
        <taxon>Stramenopiles</taxon>
        <taxon>Ochrophyta</taxon>
        <taxon>Pelagophyceae</taxon>
        <taxon>Pelagomonadales</taxon>
        <taxon>Pelagomonadaceae</taxon>
        <taxon>Pelagomonas</taxon>
    </lineage>
</organism>
<gene>
    <name evidence="2" type="ORF">PECAL_3P21550</name>
</gene>
<evidence type="ECO:0000313" key="2">
    <source>
        <dbReference type="EMBL" id="CAH0372174.1"/>
    </source>
</evidence>
<proteinExistence type="predicted"/>
<keyword evidence="3" id="KW-1185">Reference proteome</keyword>
<reference evidence="2" key="1">
    <citation type="submission" date="2021-11" db="EMBL/GenBank/DDBJ databases">
        <authorList>
            <consortium name="Genoscope - CEA"/>
            <person name="William W."/>
        </authorList>
    </citation>
    <scope>NUCLEOTIDE SEQUENCE</scope>
</reference>
<evidence type="ECO:0000256" key="1">
    <source>
        <dbReference type="SAM" id="MobiDB-lite"/>
    </source>
</evidence>
<feature type="region of interest" description="Disordered" evidence="1">
    <location>
        <begin position="410"/>
        <end position="444"/>
    </location>
</feature>
<protein>
    <submittedName>
        <fullName evidence="2">Uncharacterized protein</fullName>
    </submittedName>
</protein>
<dbReference type="Gene3D" id="2.60.120.650">
    <property type="entry name" value="Cupin"/>
    <property type="match status" value="1"/>
</dbReference>
<dbReference type="AlphaFoldDB" id="A0A8J2WY41"/>
<accession>A0A8J2WY41</accession>
<dbReference type="Proteomes" id="UP000789595">
    <property type="component" value="Unassembled WGS sequence"/>
</dbReference>
<dbReference type="EMBL" id="CAKKNE010000003">
    <property type="protein sequence ID" value="CAH0372174.1"/>
    <property type="molecule type" value="Genomic_DNA"/>
</dbReference>
<sequence length="444" mass="47644">MATHVLRRPTAVYRVADLQELPILASGHANADLAQLRGDARLRATADEIHRALDVRREDDIRRGSPTSVGDSLDSDSSGSGRRKRATDSPLRKKSRRRTASFARSLLPTERASFDACLRDVLAHRGLAEDHLPLLNRTAKCAVARNASSAGARRELHALVCNGEKLSVVRSLSACAAAGLAPRFWNCSTEPEGLVEAVQTHAPFVMRGRARRDDAFGSAMRALGDDATLRKVAPASIVDVREHSVQLRDGGRLYAPSSRSMRVEEALSNRDRHIVTASCDALGEAASALSRTAPDFHLGSPTSTVLQLYPADGAAPPSRHLREVIVVCCAGSFALRCAPPSSARELPLSAGDLLRVDVERDADALAPLDGAQHGVDFHVDAGDVVYLPAGYYRGLRAKDASTLLIYGFAPSPRKGRDNDQDELSSPAPHPEDLLDESSSSELGV</sequence>
<evidence type="ECO:0000313" key="3">
    <source>
        <dbReference type="Proteomes" id="UP000789595"/>
    </source>
</evidence>
<feature type="compositionally biased region" description="Low complexity" evidence="1">
    <location>
        <begin position="68"/>
        <end position="80"/>
    </location>
</feature>
<feature type="region of interest" description="Disordered" evidence="1">
    <location>
        <begin position="57"/>
        <end position="102"/>
    </location>
</feature>
<dbReference type="InterPro" id="IPR011051">
    <property type="entry name" value="RmlC_Cupin_sf"/>
</dbReference>